<dbReference type="InterPro" id="IPR001932">
    <property type="entry name" value="PPM-type_phosphatase-like_dom"/>
</dbReference>
<dbReference type="SMART" id="SM00332">
    <property type="entry name" value="PP2Cc"/>
    <property type="match status" value="1"/>
</dbReference>
<evidence type="ECO:0000313" key="4">
    <source>
        <dbReference type="Proteomes" id="UP000323046"/>
    </source>
</evidence>
<protein>
    <submittedName>
        <fullName evidence="3">Serine/threonine protein phosphatase</fullName>
    </submittedName>
</protein>
<dbReference type="RefSeq" id="WP_150167824.1">
    <property type="nucleotide sequence ID" value="NZ_CP029193.1"/>
</dbReference>
<evidence type="ECO:0000313" key="3">
    <source>
        <dbReference type="EMBL" id="QES27186.1"/>
    </source>
</evidence>
<feature type="compositionally biased region" description="Pro residues" evidence="1">
    <location>
        <begin position="113"/>
        <end position="129"/>
    </location>
</feature>
<feature type="domain" description="PPM-type phosphatase" evidence="2">
    <location>
        <begin position="181"/>
        <end position="437"/>
    </location>
</feature>
<dbReference type="CDD" id="cd00143">
    <property type="entry name" value="PP2Cc"/>
    <property type="match status" value="1"/>
</dbReference>
<dbReference type="SMART" id="SM00331">
    <property type="entry name" value="PP2C_SIG"/>
    <property type="match status" value="1"/>
</dbReference>
<proteinExistence type="predicted"/>
<dbReference type="OrthoDB" id="9801841at2"/>
<organism evidence="3 4">
    <name type="scientific">Streptomyces venezuelae</name>
    <dbReference type="NCBI Taxonomy" id="54571"/>
    <lineage>
        <taxon>Bacteria</taxon>
        <taxon>Bacillati</taxon>
        <taxon>Actinomycetota</taxon>
        <taxon>Actinomycetes</taxon>
        <taxon>Kitasatosporales</taxon>
        <taxon>Streptomycetaceae</taxon>
        <taxon>Streptomyces</taxon>
    </lineage>
</organism>
<evidence type="ECO:0000256" key="1">
    <source>
        <dbReference type="SAM" id="MobiDB-lite"/>
    </source>
</evidence>
<evidence type="ECO:0000259" key="2">
    <source>
        <dbReference type="PROSITE" id="PS51746"/>
    </source>
</evidence>
<dbReference type="Proteomes" id="UP000323046">
    <property type="component" value="Chromosome"/>
</dbReference>
<keyword evidence="4" id="KW-1185">Reference proteome</keyword>
<dbReference type="AlphaFoldDB" id="A0A5P2BA54"/>
<dbReference type="EMBL" id="CP029193">
    <property type="protein sequence ID" value="QES27186.1"/>
    <property type="molecule type" value="Genomic_DNA"/>
</dbReference>
<sequence length="447" mass="45579">MSQMPQLSACPSCEEPLESGDLFCGACGFDLSAVPPRPDVSPNGSAGSVRAAAAGEEAAEWPVAPEVDSSDTPVPTHLPTDLPGTDSAGGELPERPGAGSVAPDAASAAPDEYPLPAPGTPAPPAPPAADPRTAAPDATPPAGTKLCVACRSGRVDPDGYCENCGHAQPRERDHMEQELDTVAAVSDRGLRHHRNEDAFAISTAALPDGSPAVVAIVCDGVSSATRPDEASLAASRAANESLLVSLPRGTHPQQAMHEAILAAADAVNALAAEPASAREHSPHQNAPACTLVGSIVAGGLLVVGWVGDSRAYWVPDDREGPTVRLTEDDSWAAQMVAAGLMNEAEAYADERAHAITGWLGADAYELEPHTASFKPDRAGVVVVCTDGLWNYAEAVEEMADAVPADAAARPLHSAQVLVGHALDGGGHDNVTVAVVPFPFVPQGAGSA</sequence>
<dbReference type="Gene3D" id="3.60.40.10">
    <property type="entry name" value="PPM-type phosphatase domain"/>
    <property type="match status" value="1"/>
</dbReference>
<dbReference type="InterPro" id="IPR036457">
    <property type="entry name" value="PPM-type-like_dom_sf"/>
</dbReference>
<dbReference type="Pfam" id="PF13672">
    <property type="entry name" value="PP2C_2"/>
    <property type="match status" value="1"/>
</dbReference>
<name>A0A5P2BA54_STRVZ</name>
<dbReference type="SUPFAM" id="SSF81606">
    <property type="entry name" value="PP2C-like"/>
    <property type="match status" value="1"/>
</dbReference>
<accession>A0A5P2BA54</accession>
<dbReference type="PROSITE" id="PS51746">
    <property type="entry name" value="PPM_2"/>
    <property type="match status" value="1"/>
</dbReference>
<feature type="compositionally biased region" description="Low complexity" evidence="1">
    <location>
        <begin position="130"/>
        <end position="141"/>
    </location>
</feature>
<feature type="compositionally biased region" description="Low complexity" evidence="1">
    <location>
        <begin position="97"/>
        <end position="111"/>
    </location>
</feature>
<reference evidence="3 4" key="1">
    <citation type="submission" date="2018-05" db="EMBL/GenBank/DDBJ databases">
        <title>Streptomyces venezuelae.</title>
        <authorList>
            <person name="Kim W."/>
            <person name="Lee N."/>
            <person name="Cho B.-K."/>
        </authorList>
    </citation>
    <scope>NUCLEOTIDE SEQUENCE [LARGE SCALE GENOMIC DNA]</scope>
    <source>
        <strain evidence="3 4">ATCC 14583</strain>
    </source>
</reference>
<gene>
    <name evidence="3" type="ORF">DEJ47_12590</name>
</gene>
<feature type="compositionally biased region" description="Low complexity" evidence="1">
    <location>
        <begin position="44"/>
        <end position="67"/>
    </location>
</feature>
<feature type="region of interest" description="Disordered" evidence="1">
    <location>
        <begin position="33"/>
        <end position="141"/>
    </location>
</feature>